<evidence type="ECO:0000256" key="9">
    <source>
        <dbReference type="ARBA" id="ARBA00023185"/>
    </source>
</evidence>
<keyword evidence="8" id="KW-0325">Glycoprotein</keyword>
<feature type="region of interest" description="Disordered" evidence="10">
    <location>
        <begin position="245"/>
        <end position="308"/>
    </location>
</feature>
<keyword evidence="15" id="KW-1185">Reference proteome</keyword>
<dbReference type="CDD" id="cd13854">
    <property type="entry name" value="CuRO_1_MaLCC_like"/>
    <property type="match status" value="1"/>
</dbReference>
<dbReference type="InterPro" id="IPR002355">
    <property type="entry name" value="Cu_oxidase_Cu_BS"/>
</dbReference>
<feature type="domain" description="Plastocyanin-like" evidence="13">
    <location>
        <begin position="429"/>
        <end position="544"/>
    </location>
</feature>
<feature type="region of interest" description="Disordered" evidence="10">
    <location>
        <begin position="315"/>
        <end position="334"/>
    </location>
</feature>
<comment type="similarity">
    <text evidence="3">Belongs to the multicopper oxidase family.</text>
</comment>
<dbReference type="GeneID" id="59265804"/>
<dbReference type="InterPro" id="IPR008972">
    <property type="entry name" value="Cupredoxin"/>
</dbReference>
<accession>A0A8H6AK81</accession>
<evidence type="ECO:0000256" key="3">
    <source>
        <dbReference type="ARBA" id="ARBA00010609"/>
    </source>
</evidence>
<evidence type="ECO:0000259" key="11">
    <source>
        <dbReference type="Pfam" id="PF00394"/>
    </source>
</evidence>
<dbReference type="CDD" id="cd13901">
    <property type="entry name" value="CuRO_3_MaLCC_like"/>
    <property type="match status" value="1"/>
</dbReference>
<dbReference type="Proteomes" id="UP000531561">
    <property type="component" value="Unassembled WGS sequence"/>
</dbReference>
<dbReference type="FunFam" id="2.60.40.420:FF:000021">
    <property type="entry name" value="Extracellular dihydrogeodin oxidase/laccase"/>
    <property type="match status" value="1"/>
</dbReference>
<evidence type="ECO:0000256" key="2">
    <source>
        <dbReference type="ARBA" id="ARBA00001935"/>
    </source>
</evidence>
<reference evidence="14 15" key="1">
    <citation type="journal article" date="2020" name="Phytopathology">
        <title>A high-quality genome resource of Botrytis fragariae, a new and rapidly spreading fungal pathogen causing strawberry gray mold in the U.S.A.</title>
        <authorList>
            <person name="Wu Y."/>
            <person name="Saski C.A."/>
            <person name="Schnabel G."/>
            <person name="Xiao S."/>
            <person name="Hu M."/>
        </authorList>
    </citation>
    <scope>NUCLEOTIDE SEQUENCE [LARGE SCALE GENOMIC DNA]</scope>
    <source>
        <strain evidence="14 15">BVB16</strain>
    </source>
</reference>
<dbReference type="InterPro" id="IPR011707">
    <property type="entry name" value="Cu-oxidase-like_N"/>
</dbReference>
<feature type="compositionally biased region" description="Basic and acidic residues" evidence="10">
    <location>
        <begin position="88"/>
        <end position="103"/>
    </location>
</feature>
<dbReference type="SUPFAM" id="SSF49503">
    <property type="entry name" value="Cupredoxins"/>
    <property type="match status" value="3"/>
</dbReference>
<dbReference type="OrthoDB" id="2121828at2759"/>
<evidence type="ECO:0000256" key="1">
    <source>
        <dbReference type="ARBA" id="ARBA00000349"/>
    </source>
</evidence>
<keyword evidence="7" id="KW-0186">Copper</keyword>
<organism evidence="14 15">
    <name type="scientific">Botrytis fragariae</name>
    <dbReference type="NCBI Taxonomy" id="1964551"/>
    <lineage>
        <taxon>Eukaryota</taxon>
        <taxon>Fungi</taxon>
        <taxon>Dikarya</taxon>
        <taxon>Ascomycota</taxon>
        <taxon>Pezizomycotina</taxon>
        <taxon>Leotiomycetes</taxon>
        <taxon>Helotiales</taxon>
        <taxon>Sclerotiniaceae</taxon>
        <taxon>Botrytis</taxon>
    </lineage>
</organism>
<dbReference type="InterPro" id="IPR045087">
    <property type="entry name" value="Cu-oxidase_fam"/>
</dbReference>
<feature type="compositionally biased region" description="Polar residues" evidence="10">
    <location>
        <begin position="66"/>
        <end position="83"/>
    </location>
</feature>
<evidence type="ECO:0000313" key="14">
    <source>
        <dbReference type="EMBL" id="KAF5869243.1"/>
    </source>
</evidence>
<name>A0A8H6AK81_9HELO</name>
<dbReference type="GO" id="GO:0052716">
    <property type="term" value="F:hydroquinone:oxygen oxidoreductase activity"/>
    <property type="evidence" value="ECO:0007669"/>
    <property type="project" value="UniProtKB-EC"/>
</dbReference>
<comment type="catalytic activity">
    <reaction evidence="1">
        <text>4 hydroquinone + O2 = 4 benzosemiquinone + 2 H2O</text>
        <dbReference type="Rhea" id="RHEA:11276"/>
        <dbReference type="ChEBI" id="CHEBI:15377"/>
        <dbReference type="ChEBI" id="CHEBI:15379"/>
        <dbReference type="ChEBI" id="CHEBI:17594"/>
        <dbReference type="ChEBI" id="CHEBI:17977"/>
        <dbReference type="EC" id="1.10.3.2"/>
    </reaction>
</comment>
<gene>
    <name evidence="14" type="ORF">Bfra_011786</name>
</gene>
<evidence type="ECO:0000259" key="12">
    <source>
        <dbReference type="Pfam" id="PF07731"/>
    </source>
</evidence>
<dbReference type="InterPro" id="IPR011706">
    <property type="entry name" value="Cu-oxidase_C"/>
</dbReference>
<dbReference type="CDD" id="cd13880">
    <property type="entry name" value="CuRO_2_MaLCC_like"/>
    <property type="match status" value="1"/>
</dbReference>
<feature type="domain" description="Plastocyanin-like" evidence="11">
    <location>
        <begin position="555"/>
        <end position="706"/>
    </location>
</feature>
<keyword evidence="9" id="KW-0439">Lignin degradation</keyword>
<dbReference type="InterPro" id="IPR001117">
    <property type="entry name" value="Cu-oxidase_2nd"/>
</dbReference>
<dbReference type="Pfam" id="PF07731">
    <property type="entry name" value="Cu-oxidase_2"/>
    <property type="match status" value="1"/>
</dbReference>
<dbReference type="InterPro" id="IPR033138">
    <property type="entry name" value="Cu_oxidase_CS"/>
</dbReference>
<dbReference type="GO" id="GO:0005507">
    <property type="term" value="F:copper ion binding"/>
    <property type="evidence" value="ECO:0007669"/>
    <property type="project" value="InterPro"/>
</dbReference>
<feature type="compositionally biased region" description="Low complexity" evidence="10">
    <location>
        <begin position="245"/>
        <end position="254"/>
    </location>
</feature>
<keyword evidence="6" id="KW-0560">Oxidoreductase</keyword>
<evidence type="ECO:0000259" key="13">
    <source>
        <dbReference type="Pfam" id="PF07732"/>
    </source>
</evidence>
<dbReference type="PANTHER" id="PTHR11709:SF87">
    <property type="entry name" value="LACCASE"/>
    <property type="match status" value="1"/>
</dbReference>
<evidence type="ECO:0000256" key="7">
    <source>
        <dbReference type="ARBA" id="ARBA00023008"/>
    </source>
</evidence>
<feature type="compositionally biased region" description="Low complexity" evidence="10">
    <location>
        <begin position="287"/>
        <end position="298"/>
    </location>
</feature>
<dbReference type="PROSITE" id="PS00080">
    <property type="entry name" value="MULTICOPPER_OXIDASE2"/>
    <property type="match status" value="1"/>
</dbReference>
<feature type="compositionally biased region" description="Polar residues" evidence="10">
    <location>
        <begin position="17"/>
        <end position="28"/>
    </location>
</feature>
<evidence type="ECO:0000313" key="15">
    <source>
        <dbReference type="Proteomes" id="UP000531561"/>
    </source>
</evidence>
<dbReference type="EC" id="1.10.3.2" evidence="4"/>
<sequence>MSGALSLLAELDKETNKAPSRKNSQAKPRTSRSTANSRSSSVQSRGPSQTQRPTSAPGPSPVIPPQNITPRRTTQSTNVTPRTSFELGTERSRSQGPDSRRVSFAEAPRPQTRTLMIPSKENMPSSGFPYNIKLNKYGVSEHEWSQFTKEIIETLPPSKSFSWLWKRGKITAIIKRDLQYESELKSALRQWNKGFRRRGFQVYLEIPVEKDLTDDEVSGDTKEEKKQAKKDAKKFRFIIGAGNSSSSSVYSRTSLAESVSREDKAKPAPISREEEDQLNQKFPQAQTNGTGTATSTTEGGHDEDESSIEKAPILSPSTDTVDHAPGSTQGIGPTERRDLYTEICILDENLTITSGGFMGLLLLWPLIPRIALPTFVMELALSNIKRTSTSNCLNTASSRNCWNGNYSIDTDSEEAWPDTGVVVAYTLTITNQTMSPDGTPRWMLVVNGTYPGPTITANWGDTLEITVANQIITDGVSIHWHGIVQKNTNTMDGVNGITECPIPPGSSKIYKFLATQHGTSWYHSHHAAQYGDGVLGSIVINGPASLNYDHDLGPLPITDFYYKSTYEEGLLSVSKGPPKADNGLINGTNRNPHKTAGVYNQASGLVPGAKYRLRIINTSIDNHFQVTLDSHSFQVIQTDFVPIQPYTTNTVFIAIGQRYDVIITADQTPSNYWFRAIVPKPPTQKGFGCGQNANNGSINAIFSYQGVELSEPTSNSFLIPQSCEDETQLVSWHEKAVPENEFVWPTAQELVVTGPGSSSLPKAPAPYIWSINDTYMEIEWDKPTLQYVTQGNKNYNVHQSIIELPDANVWTFWIIKNAAAVPHPIHLHGHDFYILGQENSVNFTDKSTLNFANPARRDVAMLPALGYLVIAFVTDNPGAWLLHCHIAFHVGEGLALQFLERESEIAQRVDLSAVDAECKTWDAWYNTERVDNAWNTEFDSGV</sequence>
<dbReference type="FunFam" id="2.60.40.420:FF:000045">
    <property type="entry name" value="Laccase 2"/>
    <property type="match status" value="1"/>
</dbReference>
<comment type="caution">
    <text evidence="14">The sequence shown here is derived from an EMBL/GenBank/DDBJ whole genome shotgun (WGS) entry which is preliminary data.</text>
</comment>
<evidence type="ECO:0000256" key="4">
    <source>
        <dbReference type="ARBA" id="ARBA00012297"/>
    </source>
</evidence>
<feature type="region of interest" description="Disordered" evidence="10">
    <location>
        <begin position="1"/>
        <end position="110"/>
    </location>
</feature>
<dbReference type="Pfam" id="PF00394">
    <property type="entry name" value="Cu-oxidase"/>
    <property type="match status" value="1"/>
</dbReference>
<dbReference type="PROSITE" id="PS00079">
    <property type="entry name" value="MULTICOPPER_OXIDASE1"/>
    <property type="match status" value="1"/>
</dbReference>
<dbReference type="RefSeq" id="XP_037188192.1">
    <property type="nucleotide sequence ID" value="XM_037342112.1"/>
</dbReference>
<protein>
    <recommendedName>
        <fullName evidence="4">laccase</fullName>
        <ecNumber evidence="4">1.10.3.2</ecNumber>
    </recommendedName>
</protein>
<dbReference type="EMBL" id="JABFCT010000018">
    <property type="protein sequence ID" value="KAF5869243.1"/>
    <property type="molecule type" value="Genomic_DNA"/>
</dbReference>
<keyword evidence="5" id="KW-0479">Metal-binding</keyword>
<dbReference type="Gene3D" id="2.60.40.420">
    <property type="entry name" value="Cupredoxins - blue copper proteins"/>
    <property type="match status" value="3"/>
</dbReference>
<comment type="cofactor">
    <cofactor evidence="2">
        <name>Cu cation</name>
        <dbReference type="ChEBI" id="CHEBI:23378"/>
    </cofactor>
</comment>
<evidence type="ECO:0000256" key="10">
    <source>
        <dbReference type="SAM" id="MobiDB-lite"/>
    </source>
</evidence>
<feature type="compositionally biased region" description="Low complexity" evidence="10">
    <location>
        <begin position="31"/>
        <end position="48"/>
    </location>
</feature>
<proteinExistence type="inferred from homology"/>
<dbReference type="Pfam" id="PF07732">
    <property type="entry name" value="Cu-oxidase_3"/>
    <property type="match status" value="1"/>
</dbReference>
<evidence type="ECO:0000256" key="8">
    <source>
        <dbReference type="ARBA" id="ARBA00023180"/>
    </source>
</evidence>
<dbReference type="AlphaFoldDB" id="A0A8H6AK81"/>
<evidence type="ECO:0000256" key="6">
    <source>
        <dbReference type="ARBA" id="ARBA00023002"/>
    </source>
</evidence>
<evidence type="ECO:0000256" key="5">
    <source>
        <dbReference type="ARBA" id="ARBA00022723"/>
    </source>
</evidence>
<dbReference type="PANTHER" id="PTHR11709">
    <property type="entry name" value="MULTI-COPPER OXIDASE"/>
    <property type="match status" value="1"/>
</dbReference>
<dbReference type="GO" id="GO:0046274">
    <property type="term" value="P:lignin catabolic process"/>
    <property type="evidence" value="ECO:0007669"/>
    <property type="project" value="UniProtKB-KW"/>
</dbReference>
<feature type="domain" description="Plastocyanin-like" evidence="12">
    <location>
        <begin position="779"/>
        <end position="902"/>
    </location>
</feature>